<dbReference type="AlphaFoldDB" id="A0A3S9LZG1"/>
<accession>A0A3S9LZG1</accession>
<proteinExistence type="predicted"/>
<gene>
    <name evidence="2" type="ORF">EJ357_01800</name>
</gene>
<reference evidence="2 3" key="1">
    <citation type="journal article" date="2019" name="Int. J. Syst. Evol. Microbiol.">
        <title>Streptomyces cyaneochromogenes sp. nov., a blue pigment-producing actinomycete from manganese-contaminated soil.</title>
        <authorList>
            <person name="Tang X."/>
            <person name="Zhao J."/>
            <person name="Li K."/>
            <person name="Chen Z."/>
            <person name="Sun Y."/>
            <person name="Gao J."/>
        </authorList>
    </citation>
    <scope>NUCLEOTIDE SEQUENCE [LARGE SCALE GENOMIC DNA]</scope>
    <source>
        <strain evidence="2 3">MK-45</strain>
    </source>
</reference>
<evidence type="ECO:0000313" key="3">
    <source>
        <dbReference type="Proteomes" id="UP000280298"/>
    </source>
</evidence>
<sequence>MALKRLLLPRVTASSFGHSGVRRWTRHSLNGTLATDRAVWRRGSVAAPTPCPVRAAAHRSPARSPRSSRVLPCPDS</sequence>
<organism evidence="2 3">
    <name type="scientific">Streptomyces cyaneochromogenes</name>
    <dbReference type="NCBI Taxonomy" id="2496836"/>
    <lineage>
        <taxon>Bacteria</taxon>
        <taxon>Bacillati</taxon>
        <taxon>Actinomycetota</taxon>
        <taxon>Actinomycetes</taxon>
        <taxon>Kitasatosporales</taxon>
        <taxon>Streptomycetaceae</taxon>
        <taxon>Streptomyces</taxon>
    </lineage>
</organism>
<dbReference type="Proteomes" id="UP000280298">
    <property type="component" value="Chromosome"/>
</dbReference>
<feature type="region of interest" description="Disordered" evidence="1">
    <location>
        <begin position="51"/>
        <end position="76"/>
    </location>
</feature>
<protein>
    <submittedName>
        <fullName evidence="2">Uncharacterized protein</fullName>
    </submittedName>
</protein>
<dbReference type="EMBL" id="CP034539">
    <property type="protein sequence ID" value="AZQ32341.1"/>
    <property type="molecule type" value="Genomic_DNA"/>
</dbReference>
<dbReference type="KEGG" id="scya:EJ357_01800"/>
<keyword evidence="3" id="KW-1185">Reference proteome</keyword>
<evidence type="ECO:0000256" key="1">
    <source>
        <dbReference type="SAM" id="MobiDB-lite"/>
    </source>
</evidence>
<name>A0A3S9LZG1_9ACTN</name>
<evidence type="ECO:0000313" key="2">
    <source>
        <dbReference type="EMBL" id="AZQ32341.1"/>
    </source>
</evidence>